<proteinExistence type="inferred from homology"/>
<dbReference type="InterPro" id="IPR039425">
    <property type="entry name" value="RNA_pol_sigma-70-like"/>
</dbReference>
<dbReference type="SUPFAM" id="SSF88946">
    <property type="entry name" value="Sigma2 domain of RNA polymerase sigma factors"/>
    <property type="match status" value="1"/>
</dbReference>
<dbReference type="Gene3D" id="1.10.10.10">
    <property type="entry name" value="Winged helix-like DNA-binding domain superfamily/Winged helix DNA-binding domain"/>
    <property type="match status" value="1"/>
</dbReference>
<dbReference type="InterPro" id="IPR013249">
    <property type="entry name" value="RNA_pol_sigma70_r4_t2"/>
</dbReference>
<evidence type="ECO:0000313" key="9">
    <source>
        <dbReference type="EMBL" id="NED98687.1"/>
    </source>
</evidence>
<keyword evidence="10" id="KW-1185">Reference proteome</keyword>
<dbReference type="GO" id="GO:0003677">
    <property type="term" value="F:DNA binding"/>
    <property type="evidence" value="ECO:0007669"/>
    <property type="project" value="UniProtKB-KW"/>
</dbReference>
<dbReference type="Proteomes" id="UP000475214">
    <property type="component" value="Unassembled WGS sequence"/>
</dbReference>
<evidence type="ECO:0000256" key="5">
    <source>
        <dbReference type="ARBA" id="ARBA00023163"/>
    </source>
</evidence>
<dbReference type="InterPro" id="IPR013325">
    <property type="entry name" value="RNA_pol_sigma_r2"/>
</dbReference>
<reference evidence="9 10" key="1">
    <citation type="submission" date="2020-02" db="EMBL/GenBank/DDBJ databases">
        <authorList>
            <person name="Li X.-J."/>
            <person name="Han X.-M."/>
        </authorList>
    </citation>
    <scope>NUCLEOTIDE SEQUENCE [LARGE SCALE GENOMIC DNA]</scope>
    <source>
        <strain evidence="9 10">CCTCC AB 2017055</strain>
    </source>
</reference>
<dbReference type="Gene3D" id="1.10.1740.10">
    <property type="match status" value="1"/>
</dbReference>
<dbReference type="InterPro" id="IPR007627">
    <property type="entry name" value="RNA_pol_sigma70_r2"/>
</dbReference>
<dbReference type="GO" id="GO:0016987">
    <property type="term" value="F:sigma factor activity"/>
    <property type="evidence" value="ECO:0007669"/>
    <property type="project" value="UniProtKB-KW"/>
</dbReference>
<feature type="region of interest" description="Disordered" evidence="6">
    <location>
        <begin position="189"/>
        <end position="218"/>
    </location>
</feature>
<feature type="compositionally biased region" description="Polar residues" evidence="6">
    <location>
        <begin position="195"/>
        <end position="212"/>
    </location>
</feature>
<dbReference type="Pfam" id="PF08281">
    <property type="entry name" value="Sigma70_r4_2"/>
    <property type="match status" value="1"/>
</dbReference>
<evidence type="ECO:0000256" key="6">
    <source>
        <dbReference type="SAM" id="MobiDB-lite"/>
    </source>
</evidence>
<evidence type="ECO:0000259" key="7">
    <source>
        <dbReference type="Pfam" id="PF04542"/>
    </source>
</evidence>
<feature type="region of interest" description="Disordered" evidence="6">
    <location>
        <begin position="99"/>
        <end position="125"/>
    </location>
</feature>
<dbReference type="GO" id="GO:0006352">
    <property type="term" value="P:DNA-templated transcription initiation"/>
    <property type="evidence" value="ECO:0007669"/>
    <property type="project" value="InterPro"/>
</dbReference>
<keyword evidence="2" id="KW-0805">Transcription regulation</keyword>
<dbReference type="SUPFAM" id="SSF88659">
    <property type="entry name" value="Sigma3 and sigma4 domains of RNA polymerase sigma factors"/>
    <property type="match status" value="1"/>
</dbReference>
<accession>A0A6L9S2M9</accession>
<dbReference type="InterPro" id="IPR014284">
    <property type="entry name" value="RNA_pol_sigma-70_dom"/>
</dbReference>
<protein>
    <submittedName>
        <fullName evidence="9">RNA polymerase sigma factor SigM</fullName>
    </submittedName>
</protein>
<comment type="caution">
    <text evidence="9">The sequence shown here is derived from an EMBL/GenBank/DDBJ whole genome shotgun (WGS) entry which is preliminary data.</text>
</comment>
<evidence type="ECO:0000256" key="3">
    <source>
        <dbReference type="ARBA" id="ARBA00023082"/>
    </source>
</evidence>
<evidence type="ECO:0000259" key="8">
    <source>
        <dbReference type="Pfam" id="PF08281"/>
    </source>
</evidence>
<evidence type="ECO:0000256" key="4">
    <source>
        <dbReference type="ARBA" id="ARBA00023125"/>
    </source>
</evidence>
<feature type="domain" description="RNA polymerase sigma-70 region 2" evidence="7">
    <location>
        <begin position="30"/>
        <end position="95"/>
    </location>
</feature>
<dbReference type="EMBL" id="JAAGOA010000001">
    <property type="protein sequence ID" value="NED98687.1"/>
    <property type="molecule type" value="Genomic_DNA"/>
</dbReference>
<keyword evidence="3" id="KW-0731">Sigma factor</keyword>
<evidence type="ECO:0000313" key="10">
    <source>
        <dbReference type="Proteomes" id="UP000475214"/>
    </source>
</evidence>
<evidence type="ECO:0000256" key="2">
    <source>
        <dbReference type="ARBA" id="ARBA00023015"/>
    </source>
</evidence>
<dbReference type="PANTHER" id="PTHR43133">
    <property type="entry name" value="RNA POLYMERASE ECF-TYPE SIGMA FACTO"/>
    <property type="match status" value="1"/>
</dbReference>
<keyword evidence="5" id="KW-0804">Transcription</keyword>
<evidence type="ECO:0000256" key="1">
    <source>
        <dbReference type="ARBA" id="ARBA00010641"/>
    </source>
</evidence>
<dbReference type="PANTHER" id="PTHR43133:SF50">
    <property type="entry name" value="ECF RNA POLYMERASE SIGMA FACTOR SIGM"/>
    <property type="match status" value="1"/>
</dbReference>
<dbReference type="AlphaFoldDB" id="A0A6L9S2M9"/>
<sequence length="218" mass="23658">MTGDPAAYQESDDELLKRHTRGEHDAFGELVRRHQDRLWAVALRTLGNPDEAADALQDALVNAFRRASSFRSESAVTTWLHRIVVNACLDRVRHTAARPADPTPFDGTESPAVTAALDPGPDPAERTAVRLDVETALASLPDEQRVPLVLVDMEGYRVAEVAEMLGLPAGTIKSRCARARARLVPLLSAEESRSGAGNQPRGSHVSPETANEQGGERR</sequence>
<comment type="similarity">
    <text evidence="1">Belongs to the sigma-70 factor family. ECF subfamily.</text>
</comment>
<dbReference type="NCBIfam" id="TIGR02937">
    <property type="entry name" value="sigma70-ECF"/>
    <property type="match status" value="1"/>
</dbReference>
<feature type="domain" description="RNA polymerase sigma factor 70 region 4 type 2" evidence="8">
    <location>
        <begin position="131"/>
        <end position="183"/>
    </location>
</feature>
<dbReference type="RefSeq" id="WP_163731225.1">
    <property type="nucleotide sequence ID" value="NZ_JAAGOA010000001.1"/>
</dbReference>
<name>A0A6L9S2M9_9ACTN</name>
<dbReference type="InterPro" id="IPR013324">
    <property type="entry name" value="RNA_pol_sigma_r3/r4-like"/>
</dbReference>
<gene>
    <name evidence="9" type="primary">sigM</name>
    <name evidence="9" type="ORF">G1H10_00710</name>
</gene>
<dbReference type="CDD" id="cd06171">
    <property type="entry name" value="Sigma70_r4"/>
    <property type="match status" value="1"/>
</dbReference>
<dbReference type="Pfam" id="PF04542">
    <property type="entry name" value="Sigma70_r2"/>
    <property type="match status" value="1"/>
</dbReference>
<organism evidence="9 10">
    <name type="scientific">Phytoactinopolyspora halotolerans</name>
    <dbReference type="NCBI Taxonomy" id="1981512"/>
    <lineage>
        <taxon>Bacteria</taxon>
        <taxon>Bacillati</taxon>
        <taxon>Actinomycetota</taxon>
        <taxon>Actinomycetes</taxon>
        <taxon>Jiangellales</taxon>
        <taxon>Jiangellaceae</taxon>
        <taxon>Phytoactinopolyspora</taxon>
    </lineage>
</organism>
<keyword evidence="4" id="KW-0238">DNA-binding</keyword>
<dbReference type="InterPro" id="IPR036388">
    <property type="entry name" value="WH-like_DNA-bd_sf"/>
</dbReference>
<dbReference type="NCBIfam" id="NF007225">
    <property type="entry name" value="PRK09643.1"/>
    <property type="match status" value="1"/>
</dbReference>